<proteinExistence type="predicted"/>
<gene>
    <name evidence="1" type="ORF">SAMN02745205_00770</name>
</gene>
<organism evidence="1 2">
    <name type="scientific">Porphyromonas cangingivalis</name>
    <dbReference type="NCBI Taxonomy" id="36874"/>
    <lineage>
        <taxon>Bacteria</taxon>
        <taxon>Pseudomonadati</taxon>
        <taxon>Bacteroidota</taxon>
        <taxon>Bacteroidia</taxon>
        <taxon>Bacteroidales</taxon>
        <taxon>Porphyromonadaceae</taxon>
        <taxon>Porphyromonas</taxon>
    </lineage>
</organism>
<sequence>MGVNKTSISAGEIIRHLLMESAEVKKKTNKIYPVIEDKADLPYIVYRRISQENVPVKDRQGADTIAVEVLCLTQKYTQGVELAEAVRYALEGKKCTLGDLTMRSCVLVDGEETWQADAYIQQLVFNIKI</sequence>
<dbReference type="Pfam" id="PF11367">
    <property type="entry name" value="Tail_completion_gp17"/>
    <property type="match status" value="1"/>
</dbReference>
<dbReference type="InterPro" id="IPR021508">
    <property type="entry name" value="Gp17-like"/>
</dbReference>
<evidence type="ECO:0000313" key="2">
    <source>
        <dbReference type="Proteomes" id="UP000189956"/>
    </source>
</evidence>
<dbReference type="InterPro" id="IPR053745">
    <property type="entry name" value="Viral_Tail_Comp_sf"/>
</dbReference>
<reference evidence="1 2" key="1">
    <citation type="submission" date="2017-02" db="EMBL/GenBank/DDBJ databases">
        <authorList>
            <person name="Peterson S.W."/>
        </authorList>
    </citation>
    <scope>NUCLEOTIDE SEQUENCE [LARGE SCALE GENOMIC DNA]</scope>
    <source>
        <strain evidence="1 2">ATCC 700135</strain>
    </source>
</reference>
<protein>
    <recommendedName>
        <fullName evidence="3">DUF3168 domain-containing protein</fullName>
    </recommendedName>
</protein>
<dbReference type="EMBL" id="FUWL01000005">
    <property type="protein sequence ID" value="SJZ42854.1"/>
    <property type="molecule type" value="Genomic_DNA"/>
</dbReference>
<dbReference type="AlphaFoldDB" id="A0A1T4KKC7"/>
<dbReference type="RefSeq" id="WP_025839158.1">
    <property type="nucleotide sequence ID" value="NZ_FUWL01000005.1"/>
</dbReference>
<accession>A0A1T4KKC7</accession>
<name>A0A1T4KKC7_PORCN</name>
<dbReference type="Proteomes" id="UP000189956">
    <property type="component" value="Unassembled WGS sequence"/>
</dbReference>
<evidence type="ECO:0008006" key="3">
    <source>
        <dbReference type="Google" id="ProtNLM"/>
    </source>
</evidence>
<evidence type="ECO:0000313" key="1">
    <source>
        <dbReference type="EMBL" id="SJZ42854.1"/>
    </source>
</evidence>
<dbReference type="Gene3D" id="3.30.2000.30">
    <property type="match status" value="1"/>
</dbReference>